<organism evidence="5 6">
    <name type="scientific">Nonomuraea spiralis</name>
    <dbReference type="NCBI Taxonomy" id="46182"/>
    <lineage>
        <taxon>Bacteria</taxon>
        <taxon>Bacillati</taxon>
        <taxon>Actinomycetota</taxon>
        <taxon>Actinomycetes</taxon>
        <taxon>Streptosporangiales</taxon>
        <taxon>Streptosporangiaceae</taxon>
        <taxon>Nonomuraea</taxon>
    </lineage>
</organism>
<dbReference type="PANTHER" id="PTHR43132:SF8">
    <property type="entry name" value="HTH-TYPE TRANSCRIPTIONAL REGULATOR KMTR"/>
    <property type="match status" value="1"/>
</dbReference>
<dbReference type="InterPro" id="IPR036388">
    <property type="entry name" value="WH-like_DNA-bd_sf"/>
</dbReference>
<evidence type="ECO:0000313" key="5">
    <source>
        <dbReference type="EMBL" id="MFB9208632.1"/>
    </source>
</evidence>
<evidence type="ECO:0000256" key="3">
    <source>
        <dbReference type="ARBA" id="ARBA00023163"/>
    </source>
</evidence>
<dbReference type="RefSeq" id="WP_189647670.1">
    <property type="nucleotide sequence ID" value="NZ_BMRC01000005.1"/>
</dbReference>
<dbReference type="SMART" id="SM00418">
    <property type="entry name" value="HTH_ARSR"/>
    <property type="match status" value="1"/>
</dbReference>
<dbReference type="Proteomes" id="UP001589647">
    <property type="component" value="Unassembled WGS sequence"/>
</dbReference>
<dbReference type="CDD" id="cd00090">
    <property type="entry name" value="HTH_ARSR"/>
    <property type="match status" value="1"/>
</dbReference>
<dbReference type="InterPro" id="IPR001845">
    <property type="entry name" value="HTH_ArsR_DNA-bd_dom"/>
</dbReference>
<feature type="domain" description="HTH arsR-type" evidence="4">
    <location>
        <begin position="253"/>
        <end position="325"/>
    </location>
</feature>
<dbReference type="InterPro" id="IPR051011">
    <property type="entry name" value="Metal_resp_trans_reg"/>
</dbReference>
<protein>
    <submittedName>
        <fullName evidence="5">ArsR/SmtB family transcription factor</fullName>
    </submittedName>
</protein>
<keyword evidence="2" id="KW-0238">DNA-binding</keyword>
<dbReference type="PANTHER" id="PTHR43132">
    <property type="entry name" value="ARSENICAL RESISTANCE OPERON REPRESSOR ARSR-RELATED"/>
    <property type="match status" value="1"/>
</dbReference>
<dbReference type="EMBL" id="JBHMEI010000078">
    <property type="protein sequence ID" value="MFB9208632.1"/>
    <property type="molecule type" value="Genomic_DNA"/>
</dbReference>
<gene>
    <name evidence="5" type="ORF">ACFFV7_46145</name>
</gene>
<keyword evidence="3" id="KW-0804">Transcription</keyword>
<dbReference type="InterPro" id="IPR036390">
    <property type="entry name" value="WH_DNA-bd_sf"/>
</dbReference>
<dbReference type="Gene3D" id="1.10.10.10">
    <property type="entry name" value="Winged helix-like DNA-binding domain superfamily/Winged helix DNA-binding domain"/>
    <property type="match status" value="1"/>
</dbReference>
<reference evidence="5 6" key="1">
    <citation type="submission" date="2024-09" db="EMBL/GenBank/DDBJ databases">
        <authorList>
            <person name="Sun Q."/>
            <person name="Mori K."/>
        </authorList>
    </citation>
    <scope>NUCLEOTIDE SEQUENCE [LARGE SCALE GENOMIC DNA]</scope>
    <source>
        <strain evidence="5 6">CCM 3426</strain>
    </source>
</reference>
<comment type="caution">
    <text evidence="5">The sequence shown here is derived from an EMBL/GenBank/DDBJ whole genome shotgun (WGS) entry which is preliminary data.</text>
</comment>
<evidence type="ECO:0000256" key="1">
    <source>
        <dbReference type="ARBA" id="ARBA00023015"/>
    </source>
</evidence>
<evidence type="ECO:0000259" key="4">
    <source>
        <dbReference type="SMART" id="SM00418"/>
    </source>
</evidence>
<sequence length="329" mass="35625">MLKIHFTPADLARVRLVPTLGALAETLFSLNALRGRVEEPTFGAWRRRVRAGLDSRFSVLADITPGRRPCFDQTFLARPDRDLSESAGAFLVSPPRSVRAEPDFYAGRRGRVPDLLAGLADALSARREVLSTVEAYFHAAVGPHWRGIRAHLDAERAQRGTIMLDRGVDGLLSSLHRTIRWTAPTLRIDCDPALDGDLLLDGRGLVLMPSFFLRKPAVMHDANDWADCILIYPATVGLDQAANVWTGDAPSGALGNLLGRTRASVLIAIADGMPTTGALAGRLGISAAAVSQHTAVLREAGLITTRRHHGSVLHTPTQTGLTLLNRWHG</sequence>
<dbReference type="Pfam" id="PF01022">
    <property type="entry name" value="HTH_5"/>
    <property type="match status" value="1"/>
</dbReference>
<evidence type="ECO:0000256" key="2">
    <source>
        <dbReference type="ARBA" id="ARBA00023125"/>
    </source>
</evidence>
<evidence type="ECO:0000313" key="6">
    <source>
        <dbReference type="Proteomes" id="UP001589647"/>
    </source>
</evidence>
<keyword evidence="6" id="KW-1185">Reference proteome</keyword>
<name>A0ABV5IVQ4_9ACTN</name>
<proteinExistence type="predicted"/>
<accession>A0ABV5IVQ4</accession>
<dbReference type="SUPFAM" id="SSF46785">
    <property type="entry name" value="Winged helix' DNA-binding domain"/>
    <property type="match status" value="1"/>
</dbReference>
<keyword evidence="1" id="KW-0805">Transcription regulation</keyword>
<dbReference type="InterPro" id="IPR011991">
    <property type="entry name" value="ArsR-like_HTH"/>
</dbReference>